<evidence type="ECO:0000256" key="8">
    <source>
        <dbReference type="ARBA" id="ARBA00050061"/>
    </source>
</evidence>
<dbReference type="RefSeq" id="WP_155339250.1">
    <property type="nucleotide sequence ID" value="NZ_BAAABN010000035.1"/>
</dbReference>
<gene>
    <name evidence="10" type="primary">pepA_1</name>
    <name evidence="10" type="ORF">Acor_51350</name>
</gene>
<dbReference type="SUPFAM" id="SSF52949">
    <property type="entry name" value="Macro domain-like"/>
    <property type="match status" value="1"/>
</dbReference>
<dbReference type="SUPFAM" id="SSF53187">
    <property type="entry name" value="Zn-dependent exopeptidases"/>
    <property type="match status" value="1"/>
</dbReference>
<evidence type="ECO:0000256" key="2">
    <source>
        <dbReference type="ARBA" id="ARBA00022438"/>
    </source>
</evidence>
<evidence type="ECO:0000256" key="3">
    <source>
        <dbReference type="ARBA" id="ARBA00022670"/>
    </source>
</evidence>
<dbReference type="Proteomes" id="UP000334990">
    <property type="component" value="Unassembled WGS sequence"/>
</dbReference>
<dbReference type="PRINTS" id="PR00481">
    <property type="entry name" value="LAMNOPPTDASE"/>
</dbReference>
<dbReference type="InterPro" id="IPR011356">
    <property type="entry name" value="Leucine_aapep/pepB"/>
</dbReference>
<dbReference type="InterPro" id="IPR043472">
    <property type="entry name" value="Macro_dom-like"/>
</dbReference>
<dbReference type="InterPro" id="IPR000819">
    <property type="entry name" value="Peptidase_M17_C"/>
</dbReference>
<comment type="similarity">
    <text evidence="1">Belongs to the peptidase M17 family.</text>
</comment>
<dbReference type="PANTHER" id="PTHR11963:SF20">
    <property type="entry name" value="PEPTIDASE B"/>
    <property type="match status" value="1"/>
</dbReference>
<organism evidence="10 11">
    <name type="scientific">Acrocarpospora corrugata</name>
    <dbReference type="NCBI Taxonomy" id="35763"/>
    <lineage>
        <taxon>Bacteria</taxon>
        <taxon>Bacillati</taxon>
        <taxon>Actinomycetota</taxon>
        <taxon>Actinomycetes</taxon>
        <taxon>Streptosporangiales</taxon>
        <taxon>Streptosporangiaceae</taxon>
        <taxon>Acrocarpospora</taxon>
    </lineage>
</organism>
<feature type="domain" description="Cytosol aminopeptidase" evidence="9">
    <location>
        <begin position="309"/>
        <end position="316"/>
    </location>
</feature>
<dbReference type="Gene3D" id="3.40.630.10">
    <property type="entry name" value="Zn peptidases"/>
    <property type="match status" value="1"/>
</dbReference>
<accession>A0A5M3W448</accession>
<keyword evidence="3" id="KW-0645">Protease</keyword>
<keyword evidence="11" id="KW-1185">Reference proteome</keyword>
<protein>
    <recommendedName>
        <fullName evidence="7">Probable cytosol aminopeptidase</fullName>
    </recommendedName>
    <alternativeName>
        <fullName evidence="8">Leucine aminopeptidase</fullName>
    </alternativeName>
    <alternativeName>
        <fullName evidence="5">Leucyl aminopeptidase</fullName>
    </alternativeName>
</protein>
<dbReference type="CDD" id="cd00433">
    <property type="entry name" value="Peptidase_M17"/>
    <property type="match status" value="1"/>
</dbReference>
<evidence type="ECO:0000256" key="7">
    <source>
        <dbReference type="ARBA" id="ARBA00050021"/>
    </source>
</evidence>
<evidence type="ECO:0000256" key="5">
    <source>
        <dbReference type="ARBA" id="ARBA00033172"/>
    </source>
</evidence>
<dbReference type="PROSITE" id="PS00631">
    <property type="entry name" value="CYTOSOL_AP"/>
    <property type="match status" value="1"/>
</dbReference>
<dbReference type="GO" id="GO:0005737">
    <property type="term" value="C:cytoplasm"/>
    <property type="evidence" value="ECO:0007669"/>
    <property type="project" value="InterPro"/>
</dbReference>
<dbReference type="GO" id="GO:0070006">
    <property type="term" value="F:metalloaminopeptidase activity"/>
    <property type="evidence" value="ECO:0007669"/>
    <property type="project" value="InterPro"/>
</dbReference>
<evidence type="ECO:0000256" key="4">
    <source>
        <dbReference type="ARBA" id="ARBA00022801"/>
    </source>
</evidence>
<proteinExistence type="inferred from homology"/>
<reference evidence="10 11" key="1">
    <citation type="submission" date="2019-10" db="EMBL/GenBank/DDBJ databases">
        <title>Whole genome shotgun sequence of Acrocarpospora corrugata NBRC 13972.</title>
        <authorList>
            <person name="Ichikawa N."/>
            <person name="Kimura A."/>
            <person name="Kitahashi Y."/>
            <person name="Komaki H."/>
            <person name="Oguchi A."/>
        </authorList>
    </citation>
    <scope>NUCLEOTIDE SEQUENCE [LARGE SCALE GENOMIC DNA]</scope>
    <source>
        <strain evidence="10 11">NBRC 13972</strain>
    </source>
</reference>
<dbReference type="GO" id="GO:0006508">
    <property type="term" value="P:proteolysis"/>
    <property type="evidence" value="ECO:0007669"/>
    <property type="project" value="UniProtKB-KW"/>
</dbReference>
<keyword evidence="4" id="KW-0378">Hydrolase</keyword>
<dbReference type="EMBL" id="BLAD01000064">
    <property type="protein sequence ID" value="GES03069.1"/>
    <property type="molecule type" value="Genomic_DNA"/>
</dbReference>
<dbReference type="Pfam" id="PF02789">
    <property type="entry name" value="Peptidase_M17_N"/>
    <property type="match status" value="1"/>
</dbReference>
<dbReference type="OrthoDB" id="9809354at2"/>
<sequence>MPIHTRLTVAPHAAADAEFLAVPFGPDLEPAVELPIPLAALLAHYQVKGEPGEVLELPVAHGDGVRRILLYGIGDDLRKAGAALGGRVKGRPSLTILLPPSGDLAALVESALLAVYTFTIGEIRTKAVEEIVFVGGDAAAIRRGEAAARATAVARDLVNTPASVKTPGWLAAQAVEFGAGAGLGVRVDTELTGFGGIRAVGQGSANPPCLVEMTYEPASYDRHVVLVGKGITFDSGGLSLKTSEGMKTMKTDMAGGAAIIAAMGALAEFGSGVRVTGLIACAENAFSGSSQRPSDVIVQYGGRTVEVLNTDAEGRLVLADALAYADAELNPDALVDIATLTGAAKVALGAGIGALYANDESLAAELLAASERTGDRLWRMPLIDDYLSDLDSDVADLANVDKRMSGVAGSVAAALFLREFVGKRPWAHLDIAGPARAEKGATGFGVRMLLDWLS</sequence>
<evidence type="ECO:0000256" key="1">
    <source>
        <dbReference type="ARBA" id="ARBA00009528"/>
    </source>
</evidence>
<dbReference type="InterPro" id="IPR008283">
    <property type="entry name" value="Peptidase_M17_N"/>
</dbReference>
<dbReference type="Pfam" id="PF00883">
    <property type="entry name" value="Peptidase_M17"/>
    <property type="match status" value="1"/>
</dbReference>
<evidence type="ECO:0000313" key="11">
    <source>
        <dbReference type="Proteomes" id="UP000334990"/>
    </source>
</evidence>
<keyword evidence="2 10" id="KW-0031">Aminopeptidase</keyword>
<dbReference type="PANTHER" id="PTHR11963">
    <property type="entry name" value="LEUCINE AMINOPEPTIDASE-RELATED"/>
    <property type="match status" value="1"/>
</dbReference>
<dbReference type="Gene3D" id="3.40.220.10">
    <property type="entry name" value="Leucine Aminopeptidase, subunit E, domain 1"/>
    <property type="match status" value="1"/>
</dbReference>
<dbReference type="AlphaFoldDB" id="A0A5M3W448"/>
<name>A0A5M3W448_9ACTN</name>
<evidence type="ECO:0000259" key="9">
    <source>
        <dbReference type="PROSITE" id="PS00631"/>
    </source>
</evidence>
<comment type="function">
    <text evidence="6">Presumably involved in the processing and regular turnover of intracellular proteins. Catalyzes the removal of unsubstituted N-terminal amino acids from various peptides.</text>
</comment>
<evidence type="ECO:0000256" key="6">
    <source>
        <dbReference type="ARBA" id="ARBA00049972"/>
    </source>
</evidence>
<evidence type="ECO:0000313" key="10">
    <source>
        <dbReference type="EMBL" id="GES03069.1"/>
    </source>
</evidence>
<dbReference type="GO" id="GO:0030145">
    <property type="term" value="F:manganese ion binding"/>
    <property type="evidence" value="ECO:0007669"/>
    <property type="project" value="InterPro"/>
</dbReference>
<comment type="caution">
    <text evidence="10">The sequence shown here is derived from an EMBL/GenBank/DDBJ whole genome shotgun (WGS) entry which is preliminary data.</text>
</comment>